<dbReference type="RefSeq" id="WP_275684844.1">
    <property type="nucleotide sequence ID" value="NZ_JAJLJH010000010.1"/>
</dbReference>
<name>A0A9X1YM06_9BURK</name>
<dbReference type="NCBIfam" id="TIGR01145">
    <property type="entry name" value="ATP_synt_delta"/>
    <property type="match status" value="1"/>
</dbReference>
<evidence type="ECO:0000313" key="9">
    <source>
        <dbReference type="EMBL" id="MCK9688799.1"/>
    </source>
</evidence>
<dbReference type="AlphaFoldDB" id="A0A9X1YM06"/>
<comment type="subcellular location">
    <subcellularLocation>
        <location evidence="8">Cell membrane</location>
        <topology evidence="8">Peripheral membrane protein</topology>
    </subcellularLocation>
    <subcellularLocation>
        <location evidence="1">Membrane</location>
    </subcellularLocation>
</comment>
<comment type="caution">
    <text evidence="9">The sequence shown here is derived from an EMBL/GenBank/DDBJ whole genome shotgun (WGS) entry which is preliminary data.</text>
</comment>
<dbReference type="GO" id="GO:0046933">
    <property type="term" value="F:proton-transporting ATP synthase activity, rotational mechanism"/>
    <property type="evidence" value="ECO:0007669"/>
    <property type="project" value="UniProtKB-UniRule"/>
</dbReference>
<dbReference type="NCBIfam" id="NF004402">
    <property type="entry name" value="PRK05758.2-2"/>
    <property type="match status" value="1"/>
</dbReference>
<dbReference type="PRINTS" id="PR00125">
    <property type="entry name" value="ATPASEDELTA"/>
</dbReference>
<evidence type="ECO:0000256" key="4">
    <source>
        <dbReference type="ARBA" id="ARBA00023065"/>
    </source>
</evidence>
<keyword evidence="4 8" id="KW-0406">Ion transport</keyword>
<evidence type="ECO:0000256" key="7">
    <source>
        <dbReference type="ARBA" id="ARBA00023310"/>
    </source>
</evidence>
<keyword evidence="8" id="KW-1003">Cell membrane</keyword>
<dbReference type="InterPro" id="IPR026015">
    <property type="entry name" value="ATP_synth_OSCP/delta_N_sf"/>
</dbReference>
<dbReference type="Gene3D" id="1.10.520.20">
    <property type="entry name" value="N-terminal domain of the delta subunit of the F1F0-ATP synthase"/>
    <property type="match status" value="1"/>
</dbReference>
<evidence type="ECO:0000256" key="8">
    <source>
        <dbReference type="HAMAP-Rule" id="MF_01416"/>
    </source>
</evidence>
<evidence type="ECO:0000256" key="2">
    <source>
        <dbReference type="ARBA" id="ARBA00022448"/>
    </source>
</evidence>
<dbReference type="HAMAP" id="MF_01416">
    <property type="entry name" value="ATP_synth_delta_bact"/>
    <property type="match status" value="1"/>
</dbReference>
<dbReference type="EMBL" id="JAJLJH010000010">
    <property type="protein sequence ID" value="MCK9688799.1"/>
    <property type="molecule type" value="Genomic_DNA"/>
</dbReference>
<evidence type="ECO:0000256" key="3">
    <source>
        <dbReference type="ARBA" id="ARBA00022781"/>
    </source>
</evidence>
<organism evidence="9 10">
    <name type="scientific">Scleromatobacter humisilvae</name>
    <dbReference type="NCBI Taxonomy" id="2897159"/>
    <lineage>
        <taxon>Bacteria</taxon>
        <taxon>Pseudomonadati</taxon>
        <taxon>Pseudomonadota</taxon>
        <taxon>Betaproteobacteria</taxon>
        <taxon>Burkholderiales</taxon>
        <taxon>Sphaerotilaceae</taxon>
        <taxon>Scleromatobacter</taxon>
    </lineage>
</organism>
<keyword evidence="7 8" id="KW-0066">ATP synthesis</keyword>
<dbReference type="Pfam" id="PF00213">
    <property type="entry name" value="OSCP"/>
    <property type="match status" value="1"/>
</dbReference>
<accession>A0A9X1YM06</accession>
<dbReference type="Proteomes" id="UP001139353">
    <property type="component" value="Unassembled WGS sequence"/>
</dbReference>
<gene>
    <name evidence="8" type="primary">atpH</name>
    <name evidence="9" type="ORF">LPC04_24055</name>
</gene>
<dbReference type="InterPro" id="IPR000711">
    <property type="entry name" value="ATPase_OSCP/dsu"/>
</dbReference>
<evidence type="ECO:0000313" key="10">
    <source>
        <dbReference type="Proteomes" id="UP001139353"/>
    </source>
</evidence>
<dbReference type="PANTHER" id="PTHR11910">
    <property type="entry name" value="ATP SYNTHASE DELTA CHAIN"/>
    <property type="match status" value="1"/>
</dbReference>
<evidence type="ECO:0000256" key="6">
    <source>
        <dbReference type="ARBA" id="ARBA00023196"/>
    </source>
</evidence>
<sequence length="177" mass="18518">MAEPSTIARPYAAALFQSSTAADGAQLVAQLDALAGIAGDAGLRQFAGDPKVTDEQVISLVSGIAGSDLSPKLKNLLDVVVDNGRLSVLPEIASQFRQLVNDRGGVADAHIVSAFPLDATQQADLAKLLEKRFGRQLKTSVTVDSSLIGGVRVTVGDEVLDTSVVARLEQMRVALTH</sequence>
<comment type="function">
    <text evidence="8">This protein is part of the stalk that links CF(0) to CF(1). It either transmits conformational changes from CF(0) to CF(1) or is implicated in proton conduction.</text>
</comment>
<dbReference type="GO" id="GO:0005886">
    <property type="term" value="C:plasma membrane"/>
    <property type="evidence" value="ECO:0007669"/>
    <property type="project" value="UniProtKB-SubCell"/>
</dbReference>
<reference evidence="9" key="1">
    <citation type="submission" date="2021-11" db="EMBL/GenBank/DDBJ databases">
        <title>BS-T2-15 a new species belonging to the Comamonadaceae family isolated from the soil of a French oak forest.</title>
        <authorList>
            <person name="Mieszkin S."/>
            <person name="Alain K."/>
        </authorList>
    </citation>
    <scope>NUCLEOTIDE SEQUENCE</scope>
    <source>
        <strain evidence="9">BS-T2-15</strain>
    </source>
</reference>
<comment type="similarity">
    <text evidence="8">Belongs to the ATPase delta chain family.</text>
</comment>
<dbReference type="GO" id="GO:0045259">
    <property type="term" value="C:proton-transporting ATP synthase complex"/>
    <property type="evidence" value="ECO:0007669"/>
    <property type="project" value="UniProtKB-KW"/>
</dbReference>
<protein>
    <recommendedName>
        <fullName evidence="8">ATP synthase subunit delta</fullName>
    </recommendedName>
    <alternativeName>
        <fullName evidence="8">ATP synthase F(1) sector subunit delta</fullName>
    </alternativeName>
    <alternativeName>
        <fullName evidence="8">F-type ATPase subunit delta</fullName>
        <shortName evidence="8">F-ATPase subunit delta</shortName>
    </alternativeName>
</protein>
<proteinExistence type="inferred from homology"/>
<keyword evidence="6 8" id="KW-0139">CF(1)</keyword>
<keyword evidence="3 8" id="KW-0375">Hydrogen ion transport</keyword>
<keyword evidence="2 8" id="KW-0813">Transport</keyword>
<keyword evidence="10" id="KW-1185">Reference proteome</keyword>
<comment type="function">
    <text evidence="8">F(1)F(0) ATP synthase produces ATP from ADP in the presence of a proton or sodium gradient. F-type ATPases consist of two structural domains, F(1) containing the extramembraneous catalytic core and F(0) containing the membrane proton channel, linked together by a central stalk and a peripheral stalk. During catalysis, ATP synthesis in the catalytic domain of F(1) is coupled via a rotary mechanism of the central stalk subunits to proton translocation.</text>
</comment>
<evidence type="ECO:0000256" key="1">
    <source>
        <dbReference type="ARBA" id="ARBA00004370"/>
    </source>
</evidence>
<evidence type="ECO:0000256" key="5">
    <source>
        <dbReference type="ARBA" id="ARBA00023136"/>
    </source>
</evidence>
<keyword evidence="5 8" id="KW-0472">Membrane</keyword>
<dbReference type="SUPFAM" id="SSF47928">
    <property type="entry name" value="N-terminal domain of the delta subunit of the F1F0-ATP synthase"/>
    <property type="match status" value="1"/>
</dbReference>